<dbReference type="GO" id="GO:0008691">
    <property type="term" value="F:3-hydroxybutyryl-CoA dehydrogenase activity"/>
    <property type="evidence" value="ECO:0007669"/>
    <property type="project" value="TreeGrafter"/>
</dbReference>
<evidence type="ECO:0000256" key="2">
    <source>
        <dbReference type="PIRSR" id="PIRSR000105-1"/>
    </source>
</evidence>
<dbReference type="Pfam" id="PF02737">
    <property type="entry name" value="3HCDH_N"/>
    <property type="match status" value="1"/>
</dbReference>
<dbReference type="EMBL" id="JACRIW010000016">
    <property type="protein sequence ID" value="MBI5168220.1"/>
    <property type="molecule type" value="Genomic_DNA"/>
</dbReference>
<dbReference type="InterPro" id="IPR006108">
    <property type="entry name" value="3HC_DH_C"/>
</dbReference>
<evidence type="ECO:0000259" key="4">
    <source>
        <dbReference type="Pfam" id="PF02737"/>
    </source>
</evidence>
<protein>
    <submittedName>
        <fullName evidence="5">3-hydroxybutyryl-CoA dehydrogenase</fullName>
    </submittedName>
</protein>
<evidence type="ECO:0000313" key="6">
    <source>
        <dbReference type="Proteomes" id="UP000696931"/>
    </source>
</evidence>
<organism evidence="5 6">
    <name type="scientific">Eiseniibacteriota bacterium</name>
    <dbReference type="NCBI Taxonomy" id="2212470"/>
    <lineage>
        <taxon>Bacteria</taxon>
        <taxon>Candidatus Eiseniibacteriota</taxon>
    </lineage>
</organism>
<dbReference type="Proteomes" id="UP000696931">
    <property type="component" value="Unassembled WGS sequence"/>
</dbReference>
<accession>A0A933W0Q8</accession>
<sequence>MEFRKITIVGGGGFMGRSLAQKIASSGIDVTVLEVSQERIGHAQRGMAASLDDELRKWGITASEKKVVLSRVSFTTEPSEAADCDLAIEAVPEDLALKQAVMLRLDAVCRPETVFVTSTATLSVTEIAAASGRADRVVGMHFLHPVTRSKLVEIVRGSETSDATFATATTLARTLDKTLIEVFEYPGYVVTRAILPFVNEAMHIVMEGVASAEDVDLALRLGYEFKMGPLEYADRVGLDTMLDWMEHLFHELGDFKYRPCPLLRKMVRAGHKGRKTGRGFFEWKGSERVRSEKEASR</sequence>
<dbReference type="InterPro" id="IPR006176">
    <property type="entry name" value="3-OHacyl-CoA_DH_NAD-bd"/>
</dbReference>
<evidence type="ECO:0000256" key="1">
    <source>
        <dbReference type="ARBA" id="ARBA00023002"/>
    </source>
</evidence>
<feature type="site" description="Important for catalytic activity" evidence="2">
    <location>
        <position position="141"/>
    </location>
</feature>
<dbReference type="FunFam" id="3.40.50.720:FF:000009">
    <property type="entry name" value="Fatty oxidation complex, alpha subunit"/>
    <property type="match status" value="1"/>
</dbReference>
<dbReference type="InterPro" id="IPR036291">
    <property type="entry name" value="NAD(P)-bd_dom_sf"/>
</dbReference>
<reference evidence="5" key="1">
    <citation type="submission" date="2020-07" db="EMBL/GenBank/DDBJ databases">
        <title>Huge and variable diversity of episymbiotic CPR bacteria and DPANN archaea in groundwater ecosystems.</title>
        <authorList>
            <person name="He C.Y."/>
            <person name="Keren R."/>
            <person name="Whittaker M."/>
            <person name="Farag I.F."/>
            <person name="Doudna J."/>
            <person name="Cate J.H.D."/>
            <person name="Banfield J.F."/>
        </authorList>
    </citation>
    <scope>NUCLEOTIDE SEQUENCE</scope>
    <source>
        <strain evidence="5">NC_groundwater_1813_Pr3_B-0.1um_71_17</strain>
    </source>
</reference>
<dbReference type="GO" id="GO:0070403">
    <property type="term" value="F:NAD+ binding"/>
    <property type="evidence" value="ECO:0007669"/>
    <property type="project" value="InterPro"/>
</dbReference>
<dbReference type="PIRSF" id="PIRSF000105">
    <property type="entry name" value="HCDH"/>
    <property type="match status" value="1"/>
</dbReference>
<dbReference type="PANTHER" id="PTHR48075">
    <property type="entry name" value="3-HYDROXYACYL-COA DEHYDROGENASE FAMILY PROTEIN"/>
    <property type="match status" value="1"/>
</dbReference>
<dbReference type="PANTHER" id="PTHR48075:SF5">
    <property type="entry name" value="3-HYDROXYBUTYRYL-COA DEHYDROGENASE"/>
    <property type="match status" value="1"/>
</dbReference>
<dbReference type="Pfam" id="PF00725">
    <property type="entry name" value="3HCDH"/>
    <property type="match status" value="1"/>
</dbReference>
<dbReference type="Gene3D" id="1.10.1040.10">
    <property type="entry name" value="N-(1-d-carboxylethyl)-l-norvaline Dehydrogenase, domain 2"/>
    <property type="match status" value="1"/>
</dbReference>
<dbReference type="AlphaFoldDB" id="A0A933W0Q8"/>
<evidence type="ECO:0000259" key="3">
    <source>
        <dbReference type="Pfam" id="PF00725"/>
    </source>
</evidence>
<comment type="caution">
    <text evidence="5">The sequence shown here is derived from an EMBL/GenBank/DDBJ whole genome shotgun (WGS) entry which is preliminary data.</text>
</comment>
<evidence type="ECO:0000313" key="5">
    <source>
        <dbReference type="EMBL" id="MBI5168220.1"/>
    </source>
</evidence>
<proteinExistence type="predicted"/>
<dbReference type="InterPro" id="IPR008927">
    <property type="entry name" value="6-PGluconate_DH-like_C_sf"/>
</dbReference>
<dbReference type="Gene3D" id="3.40.50.720">
    <property type="entry name" value="NAD(P)-binding Rossmann-like Domain"/>
    <property type="match status" value="1"/>
</dbReference>
<dbReference type="SUPFAM" id="SSF48179">
    <property type="entry name" value="6-phosphogluconate dehydrogenase C-terminal domain-like"/>
    <property type="match status" value="1"/>
</dbReference>
<name>A0A933W0Q8_UNCEI</name>
<dbReference type="SUPFAM" id="SSF51735">
    <property type="entry name" value="NAD(P)-binding Rossmann-fold domains"/>
    <property type="match status" value="1"/>
</dbReference>
<dbReference type="InterPro" id="IPR022694">
    <property type="entry name" value="3-OHacyl-CoA_DH"/>
</dbReference>
<gene>
    <name evidence="5" type="ORF">HZA61_01905</name>
</gene>
<dbReference type="InterPro" id="IPR013328">
    <property type="entry name" value="6PGD_dom2"/>
</dbReference>
<feature type="domain" description="3-hydroxyacyl-CoA dehydrogenase C-terminal" evidence="3">
    <location>
        <begin position="187"/>
        <end position="283"/>
    </location>
</feature>
<feature type="domain" description="3-hydroxyacyl-CoA dehydrogenase NAD binding" evidence="4">
    <location>
        <begin position="5"/>
        <end position="182"/>
    </location>
</feature>
<dbReference type="GO" id="GO:0006635">
    <property type="term" value="P:fatty acid beta-oxidation"/>
    <property type="evidence" value="ECO:0007669"/>
    <property type="project" value="TreeGrafter"/>
</dbReference>
<keyword evidence="1" id="KW-0560">Oxidoreductase</keyword>